<accession>G5KCV8</accession>
<dbReference type="SMART" id="SM00855">
    <property type="entry name" value="PGAM"/>
    <property type="match status" value="1"/>
</dbReference>
<evidence type="ECO:0000313" key="4">
    <source>
        <dbReference type="Proteomes" id="UP000005388"/>
    </source>
</evidence>
<dbReference type="CDD" id="cd07067">
    <property type="entry name" value="HP_PGM_like"/>
    <property type="match status" value="1"/>
</dbReference>
<feature type="binding site" evidence="2">
    <location>
        <begin position="10"/>
        <end position="17"/>
    </location>
    <ligand>
        <name>substrate</name>
    </ligand>
</feature>
<dbReference type="STRING" id="764291.STRUR_1780"/>
<dbReference type="GO" id="GO:0005737">
    <property type="term" value="C:cytoplasm"/>
    <property type="evidence" value="ECO:0007669"/>
    <property type="project" value="TreeGrafter"/>
</dbReference>
<dbReference type="RefSeq" id="WP_006739958.1">
    <property type="nucleotide sequence ID" value="NZ_AEUZ02000001.1"/>
</dbReference>
<dbReference type="InterPro" id="IPR013078">
    <property type="entry name" value="His_Pase_superF_clade-1"/>
</dbReference>
<dbReference type="InterPro" id="IPR029033">
    <property type="entry name" value="His_PPase_superfam"/>
</dbReference>
<dbReference type="PANTHER" id="PTHR48100:SF9">
    <property type="entry name" value="PHOSPHOGLYCERATE MUTASE 2 PARALOG"/>
    <property type="match status" value="1"/>
</dbReference>
<dbReference type="Pfam" id="PF00300">
    <property type="entry name" value="His_Phos_1"/>
    <property type="match status" value="1"/>
</dbReference>
<dbReference type="SUPFAM" id="SSF53254">
    <property type="entry name" value="Phosphoglycerate mutase-like"/>
    <property type="match status" value="1"/>
</dbReference>
<feature type="active site" description="Tele-phosphohistidine intermediate" evidence="1">
    <location>
        <position position="11"/>
    </location>
</feature>
<organism evidence="3 4">
    <name type="scientific">Streptococcus urinalis 2285-97</name>
    <dbReference type="NCBI Taxonomy" id="764291"/>
    <lineage>
        <taxon>Bacteria</taxon>
        <taxon>Bacillati</taxon>
        <taxon>Bacillota</taxon>
        <taxon>Bacilli</taxon>
        <taxon>Lactobacillales</taxon>
        <taxon>Streptococcaceae</taxon>
        <taxon>Streptococcus</taxon>
    </lineage>
</organism>
<proteinExistence type="predicted"/>
<dbReference type="AlphaFoldDB" id="G5KCV8"/>
<reference evidence="3 4" key="1">
    <citation type="journal article" date="2014" name="Int. J. Syst. Evol. Microbiol.">
        <title>Phylogenomics and the dynamic genome evolution of the genus Streptococcus.</title>
        <authorList>
            <consortium name="The Broad Institute Genome Sequencing Platform"/>
            <person name="Richards V.P."/>
            <person name="Palmer S.R."/>
            <person name="Pavinski Bitar P.D."/>
            <person name="Qin X."/>
            <person name="Weinstock G.M."/>
            <person name="Highlander S.K."/>
            <person name="Town C.D."/>
            <person name="Burne R.A."/>
            <person name="Stanhope M.J."/>
        </authorList>
    </citation>
    <scope>NUCLEOTIDE SEQUENCE [LARGE SCALE GENOMIC DNA]</scope>
    <source>
        <strain evidence="3 4">2285-97</strain>
    </source>
</reference>
<sequence length="235" mass="26488">MTKTRLYIARHGKTMFNTIGRAQGWSDTPLTKFGEEGIRQLGIGLKDANIPFKAAFSSDSGRTMQTMEIILRETENEFLPYTRDKRIREWCFGSLDGAYDSELFLGVLPRTKAFENRNSMREVPYSELAESIVQVDTANWAEPWDVLSKRIYDGFEAIALSIQNSGGGNAVVVSHGMTIGTFLWLIDHNQEKQYIGNGSITVVEFEDGKFTVKTIGDMSYIYRGQEILEGKVSDI</sequence>
<dbReference type="GO" id="GO:0016853">
    <property type="term" value="F:isomerase activity"/>
    <property type="evidence" value="ECO:0007669"/>
    <property type="project" value="UniProtKB-KW"/>
</dbReference>
<gene>
    <name evidence="3" type="ORF">STRUR_1780</name>
</gene>
<dbReference type="PANTHER" id="PTHR48100">
    <property type="entry name" value="BROAD-SPECIFICITY PHOSPHATASE YOR283W-RELATED"/>
    <property type="match status" value="1"/>
</dbReference>
<dbReference type="Gene3D" id="3.40.50.1240">
    <property type="entry name" value="Phosphoglycerate mutase-like"/>
    <property type="match status" value="1"/>
</dbReference>
<name>G5KCV8_9STRE</name>
<protein>
    <submittedName>
        <fullName evidence="3">Phosphoglycerate mutase family protein</fullName>
        <ecNumber evidence="3">5.4.2.-</ecNumber>
    </submittedName>
</protein>
<dbReference type="GO" id="GO:0016791">
    <property type="term" value="F:phosphatase activity"/>
    <property type="evidence" value="ECO:0007669"/>
    <property type="project" value="TreeGrafter"/>
</dbReference>
<keyword evidence="4" id="KW-1185">Reference proteome</keyword>
<feature type="active site" description="Proton donor/acceptor" evidence="1">
    <location>
        <position position="89"/>
    </location>
</feature>
<comment type="caution">
    <text evidence="3">The sequence shown here is derived from an EMBL/GenBank/DDBJ whole genome shotgun (WGS) entry which is preliminary data.</text>
</comment>
<dbReference type="InterPro" id="IPR050275">
    <property type="entry name" value="PGM_Phosphatase"/>
</dbReference>
<evidence type="ECO:0000313" key="3">
    <source>
        <dbReference type="EMBL" id="EHJ57239.1"/>
    </source>
</evidence>
<dbReference type="Proteomes" id="UP000005388">
    <property type="component" value="Unassembled WGS sequence"/>
</dbReference>
<dbReference type="EC" id="5.4.2.-" evidence="3"/>
<dbReference type="eggNOG" id="COG0406">
    <property type="taxonomic scope" value="Bacteria"/>
</dbReference>
<dbReference type="EMBL" id="AEUZ02000001">
    <property type="protein sequence ID" value="EHJ57239.1"/>
    <property type="molecule type" value="Genomic_DNA"/>
</dbReference>
<evidence type="ECO:0000256" key="1">
    <source>
        <dbReference type="PIRSR" id="PIRSR613078-1"/>
    </source>
</evidence>
<evidence type="ECO:0000256" key="2">
    <source>
        <dbReference type="PIRSR" id="PIRSR613078-2"/>
    </source>
</evidence>
<feature type="binding site" evidence="2">
    <location>
        <position position="62"/>
    </location>
    <ligand>
        <name>substrate</name>
    </ligand>
</feature>
<keyword evidence="3" id="KW-0413">Isomerase</keyword>